<feature type="transmembrane region" description="Helical" evidence="6">
    <location>
        <begin position="273"/>
        <end position="294"/>
    </location>
</feature>
<gene>
    <name evidence="8" type="ORF">ACFO3I_12885</name>
</gene>
<feature type="transmembrane region" description="Helical" evidence="6">
    <location>
        <begin position="7"/>
        <end position="27"/>
    </location>
</feature>
<keyword evidence="9" id="KW-1185">Reference proteome</keyword>
<feature type="transmembrane region" description="Helical" evidence="6">
    <location>
        <begin position="33"/>
        <end position="53"/>
    </location>
</feature>
<feature type="domain" description="EamA" evidence="7">
    <location>
        <begin position="8"/>
        <end position="137"/>
    </location>
</feature>
<reference evidence="9" key="1">
    <citation type="journal article" date="2019" name="Int. J. Syst. Evol. Microbiol.">
        <title>The Global Catalogue of Microorganisms (GCM) 10K type strain sequencing project: providing services to taxonomists for standard genome sequencing and annotation.</title>
        <authorList>
            <consortium name="The Broad Institute Genomics Platform"/>
            <consortium name="The Broad Institute Genome Sequencing Center for Infectious Disease"/>
            <person name="Wu L."/>
            <person name="Ma J."/>
        </authorList>
    </citation>
    <scope>NUCLEOTIDE SEQUENCE [LARGE SCALE GENOMIC DNA]</scope>
    <source>
        <strain evidence="9">DT28</strain>
    </source>
</reference>
<dbReference type="PANTHER" id="PTHR32322:SF2">
    <property type="entry name" value="EAMA DOMAIN-CONTAINING PROTEIN"/>
    <property type="match status" value="1"/>
</dbReference>
<evidence type="ECO:0000259" key="7">
    <source>
        <dbReference type="Pfam" id="PF00892"/>
    </source>
</evidence>
<organism evidence="8 9">
    <name type="scientific">Rheinheimera marina</name>
    <dbReference type="NCBI Taxonomy" id="1774958"/>
    <lineage>
        <taxon>Bacteria</taxon>
        <taxon>Pseudomonadati</taxon>
        <taxon>Pseudomonadota</taxon>
        <taxon>Gammaproteobacteria</taxon>
        <taxon>Chromatiales</taxon>
        <taxon>Chromatiaceae</taxon>
        <taxon>Rheinheimera</taxon>
    </lineage>
</organism>
<protein>
    <submittedName>
        <fullName evidence="8">DMT family transporter</fullName>
    </submittedName>
</protein>
<keyword evidence="4 6" id="KW-1133">Transmembrane helix</keyword>
<evidence type="ECO:0000313" key="8">
    <source>
        <dbReference type="EMBL" id="MFC4655904.1"/>
    </source>
</evidence>
<feature type="transmembrane region" description="Helical" evidence="6">
    <location>
        <begin position="65"/>
        <end position="87"/>
    </location>
</feature>
<dbReference type="SUPFAM" id="SSF103481">
    <property type="entry name" value="Multidrug resistance efflux transporter EmrE"/>
    <property type="match status" value="2"/>
</dbReference>
<feature type="transmembrane region" description="Helical" evidence="6">
    <location>
        <begin position="190"/>
        <end position="207"/>
    </location>
</feature>
<feature type="transmembrane region" description="Helical" evidence="6">
    <location>
        <begin position="219"/>
        <end position="239"/>
    </location>
</feature>
<dbReference type="Proteomes" id="UP001595962">
    <property type="component" value="Unassembled WGS sequence"/>
</dbReference>
<dbReference type="PANTHER" id="PTHR32322">
    <property type="entry name" value="INNER MEMBRANE TRANSPORTER"/>
    <property type="match status" value="1"/>
</dbReference>
<comment type="subcellular location">
    <subcellularLocation>
        <location evidence="1">Membrane</location>
        <topology evidence="1">Multi-pass membrane protein</topology>
    </subcellularLocation>
</comment>
<dbReference type="InterPro" id="IPR050638">
    <property type="entry name" value="AA-Vitamin_Transporters"/>
</dbReference>
<evidence type="ECO:0000256" key="6">
    <source>
        <dbReference type="SAM" id="Phobius"/>
    </source>
</evidence>
<evidence type="ECO:0000256" key="5">
    <source>
        <dbReference type="ARBA" id="ARBA00023136"/>
    </source>
</evidence>
<dbReference type="InterPro" id="IPR000620">
    <property type="entry name" value="EamA_dom"/>
</dbReference>
<feature type="transmembrane region" description="Helical" evidence="6">
    <location>
        <begin position="246"/>
        <end position="267"/>
    </location>
</feature>
<keyword evidence="3 6" id="KW-0812">Transmembrane</keyword>
<proteinExistence type="inferred from homology"/>
<comment type="caution">
    <text evidence="8">The sequence shown here is derived from an EMBL/GenBank/DDBJ whole genome shotgun (WGS) entry which is preliminary data.</text>
</comment>
<evidence type="ECO:0000256" key="4">
    <source>
        <dbReference type="ARBA" id="ARBA00022989"/>
    </source>
</evidence>
<comment type="similarity">
    <text evidence="2">Belongs to the EamA transporter family.</text>
</comment>
<dbReference type="EMBL" id="JBHSGB010000010">
    <property type="protein sequence ID" value="MFC4655904.1"/>
    <property type="molecule type" value="Genomic_DNA"/>
</dbReference>
<evidence type="ECO:0000256" key="1">
    <source>
        <dbReference type="ARBA" id="ARBA00004141"/>
    </source>
</evidence>
<feature type="transmembrane region" description="Helical" evidence="6">
    <location>
        <begin position="150"/>
        <end position="170"/>
    </location>
</feature>
<feature type="transmembrane region" description="Helical" evidence="6">
    <location>
        <begin position="122"/>
        <end position="138"/>
    </location>
</feature>
<feature type="transmembrane region" description="Helical" evidence="6">
    <location>
        <begin position="93"/>
        <end position="115"/>
    </location>
</feature>
<evidence type="ECO:0000256" key="2">
    <source>
        <dbReference type="ARBA" id="ARBA00007362"/>
    </source>
</evidence>
<dbReference type="RefSeq" id="WP_377334440.1">
    <property type="nucleotide sequence ID" value="NZ_JBHSGB010000010.1"/>
</dbReference>
<dbReference type="Pfam" id="PF00892">
    <property type="entry name" value="EamA"/>
    <property type="match status" value="2"/>
</dbReference>
<accession>A0ABV9JP11</accession>
<keyword evidence="5 6" id="KW-0472">Membrane</keyword>
<sequence length="305" mass="33276">MLTHSATLYLATVLIWGSTFYAIKFQLGEVSELWSICYRFALASVLLFLWSSWRKLPMRFSRQQHGWMALQGLFLFCLNYLVIYYATGMLTSGLIAVVFSSIVLMNIFNGALFFGRSVERRSLLGALLGLVGIALVFWPELQKLGHDSKALTGLGLSVLGTYIASLGNLFSSKNQQHQLPVIQTNAYGMAYGAALMAVLALCSSGLPDYSSKLSFSVSLFYLALFGSVLAFGAYLTLLGRIGAAKAAYTMVLFPLVALLISTLFESYHWSPQALLGIAVVVAGNLIILAPASLWQKFSLVKTQSG</sequence>
<dbReference type="InterPro" id="IPR037185">
    <property type="entry name" value="EmrE-like"/>
</dbReference>
<name>A0ABV9JP11_9GAMM</name>
<evidence type="ECO:0000313" key="9">
    <source>
        <dbReference type="Proteomes" id="UP001595962"/>
    </source>
</evidence>
<evidence type="ECO:0000256" key="3">
    <source>
        <dbReference type="ARBA" id="ARBA00022692"/>
    </source>
</evidence>
<feature type="domain" description="EamA" evidence="7">
    <location>
        <begin position="153"/>
        <end position="288"/>
    </location>
</feature>